<protein>
    <recommendedName>
        <fullName evidence="4">dTDP-4-dehydrorhamnose 3,5-epimerase</fullName>
        <ecNumber evidence="3">5.1.3.13</ecNumber>
    </recommendedName>
    <alternativeName>
        <fullName evidence="6">Thymidine diphospho-4-keto-rhamnose 3,5-epimerase</fullName>
    </alternativeName>
    <alternativeName>
        <fullName evidence="5">dTDP-4-keto-6-deoxyglucose 3,5-epimerase</fullName>
    </alternativeName>
    <alternativeName>
        <fullName evidence="7">dTDP-6-deoxy-D-xylo-4-hexulose 3,5-epimerase</fullName>
    </alternativeName>
</protein>
<name>A0ABV8ZPT5_9NEIS</name>
<dbReference type="Gene3D" id="2.60.120.10">
    <property type="entry name" value="Jelly Rolls"/>
    <property type="match status" value="1"/>
</dbReference>
<dbReference type="EC" id="5.1.3.13" evidence="3"/>
<dbReference type="EMBL" id="JBHSEK010000001">
    <property type="protein sequence ID" value="MFC4488148.1"/>
    <property type="molecule type" value="Genomic_DNA"/>
</dbReference>
<sequence>MGVLMRIRQTSIDGAALAETAPYADHRGAFSRLFCEQELAGLLGGRRIVQINHSRTQALGAVRGMHFQHPPHAEMKMVRCIRGRVWDVLVDLRAGSPTFLHWHAEELSPDTGRMLIIPEGCAHGFQVLEPDSELLYLHTAFYQPAAEGGLRYDEPRVDVRWPLPVHDLSTRDQNHPLLSSDFTGLEP</sequence>
<keyword evidence="9" id="KW-1185">Reference proteome</keyword>
<evidence type="ECO:0000256" key="1">
    <source>
        <dbReference type="ARBA" id="ARBA00001298"/>
    </source>
</evidence>
<dbReference type="PANTHER" id="PTHR21047:SF2">
    <property type="entry name" value="THYMIDINE DIPHOSPHO-4-KETO-RHAMNOSE 3,5-EPIMERASE"/>
    <property type="match status" value="1"/>
</dbReference>
<evidence type="ECO:0000256" key="5">
    <source>
        <dbReference type="ARBA" id="ARBA00029758"/>
    </source>
</evidence>
<evidence type="ECO:0000313" key="9">
    <source>
        <dbReference type="Proteomes" id="UP001595999"/>
    </source>
</evidence>
<comment type="function">
    <text evidence="2">Catalyzes the epimerization of the C3' and C5'positions of dTDP-6-deoxy-D-xylo-4-hexulose, forming dTDP-6-deoxy-L-lyxo-4-hexulose.</text>
</comment>
<dbReference type="InterPro" id="IPR000888">
    <property type="entry name" value="RmlC-like"/>
</dbReference>
<reference evidence="9" key="1">
    <citation type="journal article" date="2019" name="Int. J. Syst. Evol. Microbiol.">
        <title>The Global Catalogue of Microorganisms (GCM) 10K type strain sequencing project: providing services to taxonomists for standard genome sequencing and annotation.</title>
        <authorList>
            <consortium name="The Broad Institute Genomics Platform"/>
            <consortium name="The Broad Institute Genome Sequencing Center for Infectious Disease"/>
            <person name="Wu L."/>
            <person name="Ma J."/>
        </authorList>
    </citation>
    <scope>NUCLEOTIDE SEQUENCE [LARGE SCALE GENOMIC DNA]</scope>
    <source>
        <strain evidence="9">CGMCC 4.7608</strain>
    </source>
</reference>
<evidence type="ECO:0000256" key="4">
    <source>
        <dbReference type="ARBA" id="ARBA00019595"/>
    </source>
</evidence>
<dbReference type="InterPro" id="IPR011051">
    <property type="entry name" value="RmlC_Cupin_sf"/>
</dbReference>
<evidence type="ECO:0000256" key="2">
    <source>
        <dbReference type="ARBA" id="ARBA00001997"/>
    </source>
</evidence>
<dbReference type="SUPFAM" id="SSF51182">
    <property type="entry name" value="RmlC-like cupins"/>
    <property type="match status" value="1"/>
</dbReference>
<evidence type="ECO:0000256" key="6">
    <source>
        <dbReference type="ARBA" id="ARBA00031424"/>
    </source>
</evidence>
<accession>A0ABV8ZPT5</accession>
<dbReference type="InterPro" id="IPR014710">
    <property type="entry name" value="RmlC-like_jellyroll"/>
</dbReference>
<evidence type="ECO:0000256" key="7">
    <source>
        <dbReference type="ARBA" id="ARBA00033311"/>
    </source>
</evidence>
<proteinExistence type="predicted"/>
<comment type="catalytic activity">
    <reaction evidence="1">
        <text>dTDP-4-dehydro-6-deoxy-alpha-D-glucose = dTDP-4-dehydro-beta-L-rhamnose</text>
        <dbReference type="Rhea" id="RHEA:16969"/>
        <dbReference type="ChEBI" id="CHEBI:57649"/>
        <dbReference type="ChEBI" id="CHEBI:62830"/>
        <dbReference type="EC" id="5.1.3.13"/>
    </reaction>
</comment>
<evidence type="ECO:0000256" key="3">
    <source>
        <dbReference type="ARBA" id="ARBA00012098"/>
    </source>
</evidence>
<dbReference type="Proteomes" id="UP001595999">
    <property type="component" value="Unassembled WGS sequence"/>
</dbReference>
<dbReference type="RefSeq" id="WP_231461857.1">
    <property type="nucleotide sequence ID" value="NZ_JAJOHW010000045.1"/>
</dbReference>
<evidence type="ECO:0000313" key="8">
    <source>
        <dbReference type="EMBL" id="MFC4488148.1"/>
    </source>
</evidence>
<dbReference type="PANTHER" id="PTHR21047">
    <property type="entry name" value="DTDP-6-DEOXY-D-GLUCOSE-3,5 EPIMERASE"/>
    <property type="match status" value="1"/>
</dbReference>
<gene>
    <name evidence="8" type="ORF">ACFO0R_00795</name>
</gene>
<comment type="caution">
    <text evidence="8">The sequence shown here is derived from an EMBL/GenBank/DDBJ whole genome shotgun (WGS) entry which is preliminary data.</text>
</comment>
<dbReference type="CDD" id="cd00438">
    <property type="entry name" value="cupin_RmlC"/>
    <property type="match status" value="1"/>
</dbReference>
<organism evidence="8 9">
    <name type="scientific">Chromobacterium aquaticum</name>
    <dbReference type="NCBI Taxonomy" id="467180"/>
    <lineage>
        <taxon>Bacteria</taxon>
        <taxon>Pseudomonadati</taxon>
        <taxon>Pseudomonadota</taxon>
        <taxon>Betaproteobacteria</taxon>
        <taxon>Neisseriales</taxon>
        <taxon>Chromobacteriaceae</taxon>
        <taxon>Chromobacterium</taxon>
    </lineage>
</organism>
<dbReference type="Pfam" id="PF00908">
    <property type="entry name" value="dTDP_sugar_isom"/>
    <property type="match status" value="1"/>
</dbReference>